<dbReference type="GO" id="GO:0008270">
    <property type="term" value="F:zinc ion binding"/>
    <property type="evidence" value="ECO:0007669"/>
    <property type="project" value="InterPro"/>
</dbReference>
<reference evidence="1 2" key="1">
    <citation type="journal article" date="2022" name="Nat. Genet.">
        <title>Improved pea reference genome and pan-genome highlight genomic features and evolutionary characteristics.</title>
        <authorList>
            <person name="Yang T."/>
            <person name="Liu R."/>
            <person name="Luo Y."/>
            <person name="Hu S."/>
            <person name="Wang D."/>
            <person name="Wang C."/>
            <person name="Pandey M.K."/>
            <person name="Ge S."/>
            <person name="Xu Q."/>
            <person name="Li N."/>
            <person name="Li G."/>
            <person name="Huang Y."/>
            <person name="Saxena R.K."/>
            <person name="Ji Y."/>
            <person name="Li M."/>
            <person name="Yan X."/>
            <person name="He Y."/>
            <person name="Liu Y."/>
            <person name="Wang X."/>
            <person name="Xiang C."/>
            <person name="Varshney R.K."/>
            <person name="Ding H."/>
            <person name="Gao S."/>
            <person name="Zong X."/>
        </authorList>
    </citation>
    <scope>NUCLEOTIDE SEQUENCE [LARGE SCALE GENOMIC DNA]</scope>
    <source>
        <strain evidence="1 2">cv. Zhongwan 6</strain>
    </source>
</reference>
<dbReference type="SUPFAM" id="SSF57756">
    <property type="entry name" value="Retrovirus zinc finger-like domains"/>
    <property type="match status" value="1"/>
</dbReference>
<dbReference type="GO" id="GO:0003676">
    <property type="term" value="F:nucleic acid binding"/>
    <property type="evidence" value="ECO:0007669"/>
    <property type="project" value="InterPro"/>
</dbReference>
<keyword evidence="2" id="KW-1185">Reference proteome</keyword>
<dbReference type="Gene3D" id="4.10.60.10">
    <property type="entry name" value="Zinc finger, CCHC-type"/>
    <property type="match status" value="1"/>
</dbReference>
<accession>A0A9D4X5B8</accession>
<name>A0A9D4X5B8_PEA</name>
<evidence type="ECO:0000313" key="2">
    <source>
        <dbReference type="Proteomes" id="UP001058974"/>
    </source>
</evidence>
<comment type="caution">
    <text evidence="1">The sequence shown here is derived from an EMBL/GenBank/DDBJ whole genome shotgun (WGS) entry which is preliminary data.</text>
</comment>
<evidence type="ECO:0000313" key="1">
    <source>
        <dbReference type="EMBL" id="KAI5413937.1"/>
    </source>
</evidence>
<proteinExistence type="predicted"/>
<dbReference type="Proteomes" id="UP001058974">
    <property type="component" value="Chromosome 5"/>
</dbReference>
<organism evidence="1 2">
    <name type="scientific">Pisum sativum</name>
    <name type="common">Garden pea</name>
    <name type="synonym">Lathyrus oleraceus</name>
    <dbReference type="NCBI Taxonomy" id="3888"/>
    <lineage>
        <taxon>Eukaryota</taxon>
        <taxon>Viridiplantae</taxon>
        <taxon>Streptophyta</taxon>
        <taxon>Embryophyta</taxon>
        <taxon>Tracheophyta</taxon>
        <taxon>Spermatophyta</taxon>
        <taxon>Magnoliopsida</taxon>
        <taxon>eudicotyledons</taxon>
        <taxon>Gunneridae</taxon>
        <taxon>Pentapetalae</taxon>
        <taxon>rosids</taxon>
        <taxon>fabids</taxon>
        <taxon>Fabales</taxon>
        <taxon>Fabaceae</taxon>
        <taxon>Papilionoideae</taxon>
        <taxon>50 kb inversion clade</taxon>
        <taxon>NPAAA clade</taxon>
        <taxon>Hologalegina</taxon>
        <taxon>IRL clade</taxon>
        <taxon>Fabeae</taxon>
        <taxon>Lathyrus</taxon>
    </lineage>
</organism>
<dbReference type="Gramene" id="Psat05G0818400-T1">
    <property type="protein sequence ID" value="KAI5413937.1"/>
    <property type="gene ID" value="KIW84_058184"/>
</dbReference>
<protein>
    <submittedName>
        <fullName evidence="1">Uncharacterized protein</fullName>
    </submittedName>
</protein>
<gene>
    <name evidence="1" type="ORF">KIW84_058184</name>
</gene>
<dbReference type="InterPro" id="IPR036875">
    <property type="entry name" value="Znf_CCHC_sf"/>
</dbReference>
<sequence length="188" mass="20534">MMAHMDDFEGLHEGFLSTPQSVFAAPFHKGKLQGRVGLGIDECTFCKEKGHWKAQCPGLKAKPLIKLLSTQSCATSASSVKDLESSCLSGISLSMWILDSRASHHMSCDVESFVYLNIAPSMFVMTTNVIPFYSLSSDSHVTSNSKLTHIVPFDHNDNVSSDCNFENCRINTTATPDIDTPLVPTATE</sequence>
<dbReference type="EMBL" id="JAMSHJ010000005">
    <property type="protein sequence ID" value="KAI5413937.1"/>
    <property type="molecule type" value="Genomic_DNA"/>
</dbReference>
<dbReference type="AlphaFoldDB" id="A0A9D4X5B8"/>